<evidence type="ECO:0008006" key="3">
    <source>
        <dbReference type="Google" id="ProtNLM"/>
    </source>
</evidence>
<name>A0ABR3JV03_9AGAR</name>
<organism evidence="1 2">
    <name type="scientific">Hohenbuehelia grisea</name>
    <dbReference type="NCBI Taxonomy" id="104357"/>
    <lineage>
        <taxon>Eukaryota</taxon>
        <taxon>Fungi</taxon>
        <taxon>Dikarya</taxon>
        <taxon>Basidiomycota</taxon>
        <taxon>Agaricomycotina</taxon>
        <taxon>Agaricomycetes</taxon>
        <taxon>Agaricomycetidae</taxon>
        <taxon>Agaricales</taxon>
        <taxon>Pleurotineae</taxon>
        <taxon>Pleurotaceae</taxon>
        <taxon>Hohenbuehelia</taxon>
    </lineage>
</organism>
<dbReference type="EMBL" id="JASNQZ010000002">
    <property type="protein sequence ID" value="KAL0959703.1"/>
    <property type="molecule type" value="Genomic_DNA"/>
</dbReference>
<comment type="caution">
    <text evidence="1">The sequence shown here is derived from an EMBL/GenBank/DDBJ whole genome shotgun (WGS) entry which is preliminary data.</text>
</comment>
<dbReference type="PANTHER" id="PTHR42923">
    <property type="entry name" value="PROTOPORPHYRINOGEN OXIDASE"/>
    <property type="match status" value="1"/>
</dbReference>
<dbReference type="Gene3D" id="1.10.405.20">
    <property type="match status" value="1"/>
</dbReference>
<protein>
    <recommendedName>
        <fullName evidence="3">FAD/NAD(P)-binding domain-containing protein</fullName>
    </recommendedName>
</protein>
<sequence length="393" mass="43957">MIFKNTKTTPDRLKRVAIVGGGAAGMSAAYAMSLCPDKFDVTLFERSSSAGGMATSTPIDADKYGAAYINDGVQGGSPVFGNTYAMFEAAGCTPTEVGFQISFGREVGKDFWSNVFPSSLIDQHLASIRRFRTVLRTASALEPVFALMPIHLTLSLFRFPKDFGDALVFPLVALFMGTGNQTPYVSTAIVERLFTDPSMRLFDYSEDSFVQGIPEMRAFPCLGEVYKRLKTEVESRGNVHIRLNTEVTGVDRSFKIKDEFGKREVVKVLYRRTKGTNNDQAVTEYVGEEDEEVYDEIIIACDADAALKVLGRDAGWLEKRVLGNVKYLWDITVTHNDLAYLEKYHRVQFSEDLASKKRLNEGDEDTKKAVEFAKEHFRPLYCESLSEPKIFMS</sequence>
<reference evidence="2" key="1">
    <citation type="submission" date="2024-06" db="EMBL/GenBank/DDBJ databases">
        <title>Multi-omics analyses provide insights into the biosynthesis of the anticancer antibiotic pleurotin in Hohenbuehelia grisea.</title>
        <authorList>
            <person name="Weaver J.A."/>
            <person name="Alberti F."/>
        </authorList>
    </citation>
    <scope>NUCLEOTIDE SEQUENCE [LARGE SCALE GENOMIC DNA]</scope>
    <source>
        <strain evidence="2">T-177</strain>
    </source>
</reference>
<keyword evidence="2" id="KW-1185">Reference proteome</keyword>
<evidence type="ECO:0000313" key="1">
    <source>
        <dbReference type="EMBL" id="KAL0959703.1"/>
    </source>
</evidence>
<dbReference type="PANTHER" id="PTHR42923:SF20">
    <property type="entry name" value="FLAVIN-CONTAINING AMINE OXIDASEDEHYDROGENASE"/>
    <property type="match status" value="1"/>
</dbReference>
<gene>
    <name evidence="1" type="ORF">HGRIS_011398</name>
</gene>
<proteinExistence type="predicted"/>
<dbReference type="Proteomes" id="UP001556367">
    <property type="component" value="Unassembled WGS sequence"/>
</dbReference>
<accession>A0ABR3JV03</accession>
<dbReference type="InterPro" id="IPR050464">
    <property type="entry name" value="Zeta_carotene_desat/Oxidored"/>
</dbReference>
<dbReference type="Gene3D" id="3.50.50.60">
    <property type="entry name" value="FAD/NAD(P)-binding domain"/>
    <property type="match status" value="1"/>
</dbReference>
<dbReference type="SUPFAM" id="SSF51905">
    <property type="entry name" value="FAD/NAD(P)-binding domain"/>
    <property type="match status" value="1"/>
</dbReference>
<dbReference type="Pfam" id="PF13450">
    <property type="entry name" value="NAD_binding_8"/>
    <property type="match status" value="1"/>
</dbReference>
<dbReference type="InterPro" id="IPR036188">
    <property type="entry name" value="FAD/NAD-bd_sf"/>
</dbReference>
<evidence type="ECO:0000313" key="2">
    <source>
        <dbReference type="Proteomes" id="UP001556367"/>
    </source>
</evidence>